<dbReference type="Pfam" id="PF00337">
    <property type="entry name" value="Gal-bind_lectin"/>
    <property type="match status" value="1"/>
</dbReference>
<dbReference type="InterPro" id="IPR001079">
    <property type="entry name" value="Galectin_CRD"/>
</dbReference>
<dbReference type="Proteomes" id="UP001174909">
    <property type="component" value="Unassembled WGS sequence"/>
</dbReference>
<evidence type="ECO:0000313" key="6">
    <source>
        <dbReference type="Proteomes" id="UP001174909"/>
    </source>
</evidence>
<dbReference type="EMBL" id="CASHTH010002012">
    <property type="protein sequence ID" value="CAI8023540.1"/>
    <property type="molecule type" value="Genomic_DNA"/>
</dbReference>
<gene>
    <name evidence="5" type="ORF">GBAR_LOCUS13744</name>
</gene>
<keyword evidence="6" id="KW-1185">Reference proteome</keyword>
<feature type="chain" id="PRO_5041420669" description="Galectin" evidence="3">
    <location>
        <begin position="18"/>
        <end position="211"/>
    </location>
</feature>
<evidence type="ECO:0000256" key="1">
    <source>
        <dbReference type="ARBA" id="ARBA00022734"/>
    </source>
</evidence>
<name>A0AA35S4Z5_GEOBA</name>
<protein>
    <recommendedName>
        <fullName evidence="2">Galectin</fullName>
    </recommendedName>
</protein>
<keyword evidence="1 2" id="KW-0430">Lectin</keyword>
<keyword evidence="3" id="KW-0732">Signal</keyword>
<dbReference type="CDD" id="cd00070">
    <property type="entry name" value="GLECT"/>
    <property type="match status" value="1"/>
</dbReference>
<dbReference type="AlphaFoldDB" id="A0AA35S4Z5"/>
<evidence type="ECO:0000256" key="2">
    <source>
        <dbReference type="RuleBase" id="RU102079"/>
    </source>
</evidence>
<dbReference type="InterPro" id="IPR013320">
    <property type="entry name" value="ConA-like_dom_sf"/>
</dbReference>
<organism evidence="5 6">
    <name type="scientific">Geodia barretti</name>
    <name type="common">Barrett's horny sponge</name>
    <dbReference type="NCBI Taxonomy" id="519541"/>
    <lineage>
        <taxon>Eukaryota</taxon>
        <taxon>Metazoa</taxon>
        <taxon>Porifera</taxon>
        <taxon>Demospongiae</taxon>
        <taxon>Heteroscleromorpha</taxon>
        <taxon>Tetractinellida</taxon>
        <taxon>Astrophorina</taxon>
        <taxon>Geodiidae</taxon>
        <taxon>Geodia</taxon>
    </lineage>
</organism>
<dbReference type="GO" id="GO:0030246">
    <property type="term" value="F:carbohydrate binding"/>
    <property type="evidence" value="ECO:0007669"/>
    <property type="project" value="UniProtKB-UniRule"/>
</dbReference>
<comment type="caution">
    <text evidence="5">The sequence shown here is derived from an EMBL/GenBank/DDBJ whole genome shotgun (WGS) entry which is preliminary data.</text>
</comment>
<dbReference type="SMART" id="SM00908">
    <property type="entry name" value="Gal-bind_lectin"/>
    <property type="match status" value="1"/>
</dbReference>
<dbReference type="SUPFAM" id="SSF49899">
    <property type="entry name" value="Concanavalin A-like lectins/glucanases"/>
    <property type="match status" value="1"/>
</dbReference>
<proteinExistence type="predicted"/>
<evidence type="ECO:0000256" key="3">
    <source>
        <dbReference type="SAM" id="SignalP"/>
    </source>
</evidence>
<dbReference type="Gene3D" id="2.60.120.200">
    <property type="match status" value="1"/>
</dbReference>
<reference evidence="5" key="1">
    <citation type="submission" date="2023-03" db="EMBL/GenBank/DDBJ databases">
        <authorList>
            <person name="Steffen K."/>
            <person name="Cardenas P."/>
        </authorList>
    </citation>
    <scope>NUCLEOTIDE SEQUENCE</scope>
</reference>
<accession>A0AA35S4Z5</accession>
<feature type="signal peptide" evidence="3">
    <location>
        <begin position="1"/>
        <end position="17"/>
    </location>
</feature>
<feature type="domain" description="Galectin" evidence="4">
    <location>
        <begin position="75"/>
        <end position="210"/>
    </location>
</feature>
<evidence type="ECO:0000313" key="5">
    <source>
        <dbReference type="EMBL" id="CAI8023540.1"/>
    </source>
</evidence>
<sequence length="211" mass="23323">MLVVALVAAALVAASNAWPSENFKPTEVYLQEIFKPTEYLQEEMDYKDSDANVGQNPPFSQASTLFSILFLVFGDLKLTVPTLKIGQSIEVVYINPQTGTLSVNLVTEADDVALHFNPRYSTTGGYLVLNTLIRGRWQREIHPAGYPFPANNARTRVTVRITVQASGFVISANGIDITTFHYCAGLGYDTVRHITWTAPAKTVLESMKVTY</sequence>
<evidence type="ECO:0000259" key="4">
    <source>
        <dbReference type="PROSITE" id="PS51304"/>
    </source>
</evidence>
<dbReference type="PROSITE" id="PS51304">
    <property type="entry name" value="GALECTIN"/>
    <property type="match status" value="1"/>
</dbReference>
<dbReference type="SMART" id="SM00276">
    <property type="entry name" value="GLECT"/>
    <property type="match status" value="1"/>
</dbReference>